<name>A0A0F9QID8_9ZZZZ</name>
<feature type="compositionally biased region" description="Pro residues" evidence="1">
    <location>
        <begin position="355"/>
        <end position="411"/>
    </location>
</feature>
<sequence>MKRTLLIFVAILVAVALLSTPVVAAGTATRVLPSSVDASTSFTVSITASDYGAFGQVVETLPDGFSYVSSTLSEAAVTVEGQVVKFTLLGDTSFTYDVTASSSADTYAFSGILKDEDLTEPFPTVGGDTQITVTLVPTATRDLPSSVATGASFTVSVTASDYGAFGQVVETLPSGFSYVSSTLSEAAVTVEGQMVKFTLLGDTSFSYTVTASSTAGTHTFSGILKDEDLTEPFPTVGGDTQIVVTTPTPPAPPPSGGGGGDGDGAYYPTPAAHFSAEPTSGIAPLEVQFTESASNEQAWSWDFGDGATSTAQNPSHTYTEAGVYTVTLTVTNPGGQDTEIKADYITVAPPLAPTPVPPLATPAPPAPTPAPAPAPTPAPTPPAPAPTPPAPAPAPAPTPPAPAPAPTPAPTPVLATTPTPLAPIMPTPAPTPVPTGGLAGGWWVLVGVAIVVLIGGGVYYVLRRRRAK</sequence>
<dbReference type="PANTHER" id="PTHR36842:SF1">
    <property type="entry name" value="PROTEIN TOLB"/>
    <property type="match status" value="1"/>
</dbReference>
<evidence type="ECO:0000256" key="2">
    <source>
        <dbReference type="SAM" id="Phobius"/>
    </source>
</evidence>
<dbReference type="InterPro" id="IPR035986">
    <property type="entry name" value="PKD_dom_sf"/>
</dbReference>
<dbReference type="InterPro" id="IPR013783">
    <property type="entry name" value="Ig-like_fold"/>
</dbReference>
<dbReference type="InterPro" id="IPR000601">
    <property type="entry name" value="PKD_dom"/>
</dbReference>
<keyword evidence="2" id="KW-0472">Membrane</keyword>
<dbReference type="FunFam" id="2.60.40.10:FF:000270">
    <property type="entry name" value="Cell surface protein"/>
    <property type="match status" value="1"/>
</dbReference>
<evidence type="ECO:0000256" key="1">
    <source>
        <dbReference type="SAM" id="MobiDB-lite"/>
    </source>
</evidence>
<gene>
    <name evidence="4" type="ORF">LCGC14_0699270</name>
</gene>
<dbReference type="EMBL" id="LAZR01001485">
    <property type="protein sequence ID" value="KKN43835.1"/>
    <property type="molecule type" value="Genomic_DNA"/>
</dbReference>
<organism evidence="4">
    <name type="scientific">marine sediment metagenome</name>
    <dbReference type="NCBI Taxonomy" id="412755"/>
    <lineage>
        <taxon>unclassified sequences</taxon>
        <taxon>metagenomes</taxon>
        <taxon>ecological metagenomes</taxon>
    </lineage>
</organism>
<evidence type="ECO:0000259" key="3">
    <source>
        <dbReference type="PROSITE" id="PS50093"/>
    </source>
</evidence>
<proteinExistence type="predicted"/>
<feature type="transmembrane region" description="Helical" evidence="2">
    <location>
        <begin position="440"/>
        <end position="462"/>
    </location>
</feature>
<evidence type="ECO:0000313" key="4">
    <source>
        <dbReference type="EMBL" id="KKN43835.1"/>
    </source>
</evidence>
<dbReference type="Gene3D" id="2.60.40.10">
    <property type="entry name" value="Immunoglobulins"/>
    <property type="match status" value="1"/>
</dbReference>
<dbReference type="CDD" id="cd00146">
    <property type="entry name" value="PKD"/>
    <property type="match status" value="1"/>
</dbReference>
<reference evidence="4" key="1">
    <citation type="journal article" date="2015" name="Nature">
        <title>Complex archaea that bridge the gap between prokaryotes and eukaryotes.</title>
        <authorList>
            <person name="Spang A."/>
            <person name="Saw J.H."/>
            <person name="Jorgensen S.L."/>
            <person name="Zaremba-Niedzwiedzka K."/>
            <person name="Martijn J."/>
            <person name="Lind A.E."/>
            <person name="van Eijk R."/>
            <person name="Schleper C."/>
            <person name="Guy L."/>
            <person name="Ettema T.J."/>
        </authorList>
    </citation>
    <scope>NUCLEOTIDE SEQUENCE</scope>
</reference>
<dbReference type="PROSITE" id="PS50093">
    <property type="entry name" value="PKD"/>
    <property type="match status" value="1"/>
</dbReference>
<dbReference type="SMART" id="SM00089">
    <property type="entry name" value="PKD"/>
    <property type="match status" value="1"/>
</dbReference>
<dbReference type="PANTHER" id="PTHR36842">
    <property type="entry name" value="PROTEIN TOLB HOMOLOG"/>
    <property type="match status" value="1"/>
</dbReference>
<feature type="region of interest" description="Disordered" evidence="1">
    <location>
        <begin position="355"/>
        <end position="428"/>
    </location>
</feature>
<dbReference type="Pfam" id="PF18911">
    <property type="entry name" value="PKD_4"/>
    <property type="match status" value="1"/>
</dbReference>
<keyword evidence="2" id="KW-1133">Transmembrane helix</keyword>
<dbReference type="SUPFAM" id="SSF49299">
    <property type="entry name" value="PKD domain"/>
    <property type="match status" value="1"/>
</dbReference>
<dbReference type="AlphaFoldDB" id="A0A0F9QID8"/>
<keyword evidence="2" id="KW-0812">Transmembrane</keyword>
<protein>
    <recommendedName>
        <fullName evidence="3">PKD domain-containing protein</fullName>
    </recommendedName>
</protein>
<accession>A0A0F9QID8</accession>
<feature type="domain" description="PKD" evidence="3">
    <location>
        <begin position="291"/>
        <end position="335"/>
    </location>
</feature>
<dbReference type="PRINTS" id="PR01217">
    <property type="entry name" value="PRICHEXTENSN"/>
</dbReference>
<comment type="caution">
    <text evidence="4">The sequence shown here is derived from an EMBL/GenBank/DDBJ whole genome shotgun (WGS) entry which is preliminary data.</text>
</comment>
<dbReference type="InterPro" id="IPR022409">
    <property type="entry name" value="PKD/Chitinase_dom"/>
</dbReference>